<reference evidence="7 8" key="1">
    <citation type="submission" date="2022-01" db="EMBL/GenBank/DDBJ databases">
        <title>Octadecabacter sp. nov., isolated from a marine alga.</title>
        <authorList>
            <person name="Jin M.S."/>
            <person name="Kim H.M."/>
            <person name="Han D.M."/>
            <person name="Jung J.J."/>
            <person name="Jeon C.O."/>
        </authorList>
    </citation>
    <scope>NUCLEOTIDE SEQUENCE [LARGE SCALE GENOMIC DNA]</scope>
    <source>
        <strain evidence="7 8">G9-8</strain>
    </source>
</reference>
<evidence type="ECO:0000313" key="8">
    <source>
        <dbReference type="Proteomes" id="UP001200557"/>
    </source>
</evidence>
<dbReference type="InterPro" id="IPR043428">
    <property type="entry name" value="LivM-like"/>
</dbReference>
<keyword evidence="4 6" id="KW-1133">Transmembrane helix</keyword>
<dbReference type="Pfam" id="PF02653">
    <property type="entry name" value="BPD_transp_2"/>
    <property type="match status" value="1"/>
</dbReference>
<feature type="transmembrane region" description="Helical" evidence="6">
    <location>
        <begin position="227"/>
        <end position="246"/>
    </location>
</feature>
<comment type="caution">
    <text evidence="7">The sequence shown here is derived from an EMBL/GenBank/DDBJ whole genome shotgun (WGS) entry which is preliminary data.</text>
</comment>
<dbReference type="PANTHER" id="PTHR30482:SF10">
    <property type="entry name" value="HIGH-AFFINITY BRANCHED-CHAIN AMINO ACID TRANSPORT PROTEIN BRAE"/>
    <property type="match status" value="1"/>
</dbReference>
<evidence type="ECO:0000256" key="2">
    <source>
        <dbReference type="ARBA" id="ARBA00022475"/>
    </source>
</evidence>
<accession>A0ABS9CXA1</accession>
<evidence type="ECO:0000256" key="1">
    <source>
        <dbReference type="ARBA" id="ARBA00004651"/>
    </source>
</evidence>
<sequence>MEAYLGYGLYILSLLTVGGIYAIFALGLNVQWGFAGLFNVGIVGFAAVGAYSYALLTTAESTFHLGGFGLPLPLGMAVAMVASAFIAGLIGLICIRLRSDYLAIATIGIAEIIKLILKNESDITNGPRGINKIPRTWEHFSEERFYSSWPMSWFGTPENWDAFFDSLPNWYWQPLFAGTILLVVYVIYRMLERARMSPWGRMMTAIRENESAARASGKNVTRRRIEAFVIGAAIMGLAGALFAQHLRLIEPTQTFDSAKVTFLVWVMLIAGGSGNNKGAILGAFLIWTIWSASELIIGGAINLIGAIFTTMDASILQTRAGFLRMMLIGILMQVILQRYPGGILPEVRPASPKADTKVAGTTGETK</sequence>
<dbReference type="PANTHER" id="PTHR30482">
    <property type="entry name" value="HIGH-AFFINITY BRANCHED-CHAIN AMINO ACID TRANSPORT SYSTEM PERMEASE"/>
    <property type="match status" value="1"/>
</dbReference>
<feature type="transmembrane region" description="Helical" evidence="6">
    <location>
        <begin position="321"/>
        <end position="339"/>
    </location>
</feature>
<feature type="transmembrane region" description="Helical" evidence="6">
    <location>
        <begin position="170"/>
        <end position="188"/>
    </location>
</feature>
<gene>
    <name evidence="7" type="ORF">L0664_06335</name>
</gene>
<feature type="transmembrane region" description="Helical" evidence="6">
    <location>
        <begin position="74"/>
        <end position="94"/>
    </location>
</feature>
<evidence type="ECO:0000256" key="5">
    <source>
        <dbReference type="ARBA" id="ARBA00023136"/>
    </source>
</evidence>
<feature type="transmembrane region" description="Helical" evidence="6">
    <location>
        <begin position="34"/>
        <end position="54"/>
    </location>
</feature>
<evidence type="ECO:0000313" key="7">
    <source>
        <dbReference type="EMBL" id="MCF2870678.1"/>
    </source>
</evidence>
<keyword evidence="8" id="KW-1185">Reference proteome</keyword>
<evidence type="ECO:0000256" key="6">
    <source>
        <dbReference type="SAM" id="Phobius"/>
    </source>
</evidence>
<dbReference type="InterPro" id="IPR001851">
    <property type="entry name" value="ABC_transp_permease"/>
</dbReference>
<feature type="transmembrane region" description="Helical" evidence="6">
    <location>
        <begin position="284"/>
        <end position="309"/>
    </location>
</feature>
<keyword evidence="2" id="KW-1003">Cell membrane</keyword>
<organism evidence="7 8">
    <name type="scientific">Octadecabacter dasysiphoniae</name>
    <dbReference type="NCBI Taxonomy" id="2909341"/>
    <lineage>
        <taxon>Bacteria</taxon>
        <taxon>Pseudomonadati</taxon>
        <taxon>Pseudomonadota</taxon>
        <taxon>Alphaproteobacteria</taxon>
        <taxon>Rhodobacterales</taxon>
        <taxon>Roseobacteraceae</taxon>
        <taxon>Octadecabacter</taxon>
    </lineage>
</organism>
<comment type="subcellular location">
    <subcellularLocation>
        <location evidence="1">Cell membrane</location>
        <topology evidence="1">Multi-pass membrane protein</topology>
    </subcellularLocation>
</comment>
<dbReference type="CDD" id="cd06581">
    <property type="entry name" value="TM_PBP1_LivM_like"/>
    <property type="match status" value="1"/>
</dbReference>
<protein>
    <submittedName>
        <fullName evidence="7">Branched-chain amino acid ABC transporter permease</fullName>
    </submittedName>
</protein>
<dbReference type="Proteomes" id="UP001200557">
    <property type="component" value="Unassembled WGS sequence"/>
</dbReference>
<keyword evidence="3 6" id="KW-0812">Transmembrane</keyword>
<proteinExistence type="predicted"/>
<evidence type="ECO:0000256" key="3">
    <source>
        <dbReference type="ARBA" id="ARBA00022692"/>
    </source>
</evidence>
<feature type="transmembrane region" description="Helical" evidence="6">
    <location>
        <begin position="6"/>
        <end position="27"/>
    </location>
</feature>
<dbReference type="EMBL" id="JAKGAQ010000001">
    <property type="protein sequence ID" value="MCF2870678.1"/>
    <property type="molecule type" value="Genomic_DNA"/>
</dbReference>
<name>A0ABS9CXA1_9RHOB</name>
<evidence type="ECO:0000256" key="4">
    <source>
        <dbReference type="ARBA" id="ARBA00022989"/>
    </source>
</evidence>
<dbReference type="RefSeq" id="WP_235224775.1">
    <property type="nucleotide sequence ID" value="NZ_JAKGAQ010000001.1"/>
</dbReference>
<feature type="transmembrane region" description="Helical" evidence="6">
    <location>
        <begin position="101"/>
        <end position="117"/>
    </location>
</feature>
<keyword evidence="5 6" id="KW-0472">Membrane</keyword>